<dbReference type="PROSITE" id="PS51030">
    <property type="entry name" value="NUCLEAR_REC_DBD_2"/>
    <property type="match status" value="1"/>
</dbReference>
<organism evidence="10 11">
    <name type="scientific">Panagrolaimus superbus</name>
    <dbReference type="NCBI Taxonomy" id="310955"/>
    <lineage>
        <taxon>Eukaryota</taxon>
        <taxon>Metazoa</taxon>
        <taxon>Ecdysozoa</taxon>
        <taxon>Nematoda</taxon>
        <taxon>Chromadorea</taxon>
        <taxon>Rhabditida</taxon>
        <taxon>Tylenchina</taxon>
        <taxon>Panagrolaimomorpha</taxon>
        <taxon>Panagrolaimoidea</taxon>
        <taxon>Panagrolaimidae</taxon>
        <taxon>Panagrolaimus</taxon>
    </lineage>
</organism>
<evidence type="ECO:0000259" key="9">
    <source>
        <dbReference type="PROSITE" id="PS51030"/>
    </source>
</evidence>
<evidence type="ECO:0000256" key="7">
    <source>
        <dbReference type="ARBA" id="ARBA00023170"/>
    </source>
</evidence>
<evidence type="ECO:0000256" key="3">
    <source>
        <dbReference type="ARBA" id="ARBA00022833"/>
    </source>
</evidence>
<dbReference type="GO" id="GO:0008270">
    <property type="term" value="F:zinc ion binding"/>
    <property type="evidence" value="ECO:0007669"/>
    <property type="project" value="UniProtKB-KW"/>
</dbReference>
<dbReference type="AlphaFoldDB" id="A0A914YGB1"/>
<dbReference type="InterPro" id="IPR013088">
    <property type="entry name" value="Znf_NHR/GATA"/>
</dbReference>
<dbReference type="InterPro" id="IPR001628">
    <property type="entry name" value="Znf_hrmn_rcpt"/>
</dbReference>
<evidence type="ECO:0000313" key="11">
    <source>
        <dbReference type="WBParaSite" id="PSU_v2.g18489.t1"/>
    </source>
</evidence>
<keyword evidence="3" id="KW-0862">Zinc</keyword>
<evidence type="ECO:0000256" key="8">
    <source>
        <dbReference type="ARBA" id="ARBA00023242"/>
    </source>
</evidence>
<keyword evidence="2" id="KW-0863">Zinc-finger</keyword>
<dbReference type="Pfam" id="PF00105">
    <property type="entry name" value="zf-C4"/>
    <property type="match status" value="1"/>
</dbReference>
<keyword evidence="10" id="KW-1185">Reference proteome</keyword>
<proteinExistence type="predicted"/>
<dbReference type="Gene3D" id="3.30.50.10">
    <property type="entry name" value="Erythroid Transcription Factor GATA-1, subunit A"/>
    <property type="match status" value="1"/>
</dbReference>
<dbReference type="GO" id="GO:0043565">
    <property type="term" value="F:sequence-specific DNA binding"/>
    <property type="evidence" value="ECO:0007669"/>
    <property type="project" value="InterPro"/>
</dbReference>
<protein>
    <submittedName>
        <fullName evidence="11">Nuclear receptor domain-containing protein</fullName>
    </submittedName>
</protein>
<evidence type="ECO:0000256" key="4">
    <source>
        <dbReference type="ARBA" id="ARBA00023015"/>
    </source>
</evidence>
<dbReference type="GO" id="GO:0005634">
    <property type="term" value="C:nucleus"/>
    <property type="evidence" value="ECO:0007669"/>
    <property type="project" value="TreeGrafter"/>
</dbReference>
<reference evidence="11" key="1">
    <citation type="submission" date="2022-11" db="UniProtKB">
        <authorList>
            <consortium name="WormBaseParasite"/>
        </authorList>
    </citation>
    <scope>IDENTIFICATION</scope>
</reference>
<evidence type="ECO:0000256" key="1">
    <source>
        <dbReference type="ARBA" id="ARBA00022723"/>
    </source>
</evidence>
<name>A0A914YGB1_9BILA</name>
<dbReference type="PANTHER" id="PTHR46011:SF6">
    <property type="entry name" value="HIGH ZINC ACTIVATED NUCLEAR RECEPTOR PROTEIN"/>
    <property type="match status" value="1"/>
</dbReference>
<dbReference type="SMART" id="SM00399">
    <property type="entry name" value="ZnF_C4"/>
    <property type="match status" value="1"/>
</dbReference>
<keyword evidence="7" id="KW-0675">Receptor</keyword>
<dbReference type="Proteomes" id="UP000887577">
    <property type="component" value="Unplaced"/>
</dbReference>
<evidence type="ECO:0000256" key="5">
    <source>
        <dbReference type="ARBA" id="ARBA00023125"/>
    </source>
</evidence>
<feature type="domain" description="Nuclear receptor" evidence="9">
    <location>
        <begin position="1"/>
        <end position="53"/>
    </location>
</feature>
<dbReference type="GO" id="GO:0003700">
    <property type="term" value="F:DNA-binding transcription factor activity"/>
    <property type="evidence" value="ECO:0007669"/>
    <property type="project" value="InterPro"/>
</dbReference>
<dbReference type="WBParaSite" id="PSU_v2.g18489.t1">
    <property type="protein sequence ID" value="PSU_v2.g18489.t1"/>
    <property type="gene ID" value="PSU_v2.g18489"/>
</dbReference>
<dbReference type="SUPFAM" id="SSF57716">
    <property type="entry name" value="Glucocorticoid receptor-like (DNA-binding domain)"/>
    <property type="match status" value="1"/>
</dbReference>
<keyword evidence="4" id="KW-0805">Transcription regulation</keyword>
<keyword evidence="8" id="KW-0539">Nucleus</keyword>
<evidence type="ECO:0000256" key="6">
    <source>
        <dbReference type="ARBA" id="ARBA00023163"/>
    </source>
</evidence>
<evidence type="ECO:0000256" key="2">
    <source>
        <dbReference type="ARBA" id="ARBA00022771"/>
    </source>
</evidence>
<sequence length="222" mass="25761">MCSFFRRAVLSKNHYQCKIDKTCKILKDIRNLCKFCRYQKCIDKGMLPSLVQGNRDSYGKRSAFIVSPLSKTLKENCKEEMKILPKMLNGYLKFQNLRKESCILLVGEKVFENWNPKVIPHSKYSSAKIIMQTVTKLAHDMIMEYFIPFSSFEPGDMKMLFEKFAVLFDNAEKSYNTFKAYGHIKNNENVILADGGYINLDETHKFFANSMDANVEPQQLAK</sequence>
<dbReference type="PANTHER" id="PTHR46011">
    <property type="entry name" value="NUCLEAR HORMONE RECEPTOR FAMILY MEMBER NHR-86-RELATED"/>
    <property type="match status" value="1"/>
</dbReference>
<keyword evidence="5" id="KW-0238">DNA-binding</keyword>
<keyword evidence="6" id="KW-0804">Transcription</keyword>
<evidence type="ECO:0000313" key="10">
    <source>
        <dbReference type="Proteomes" id="UP000887577"/>
    </source>
</evidence>
<keyword evidence="1" id="KW-0479">Metal-binding</keyword>
<accession>A0A914YGB1</accession>